<evidence type="ECO:0000259" key="7">
    <source>
        <dbReference type="Pfam" id="PF07715"/>
    </source>
</evidence>
<evidence type="ECO:0000256" key="3">
    <source>
        <dbReference type="ARBA" id="ARBA00023237"/>
    </source>
</evidence>
<feature type="domain" description="TonB-dependent receptor-like beta-barrel" evidence="6">
    <location>
        <begin position="576"/>
        <end position="897"/>
    </location>
</feature>
<dbReference type="Gene3D" id="2.170.130.10">
    <property type="entry name" value="TonB-dependent receptor, plug domain"/>
    <property type="match status" value="1"/>
</dbReference>
<comment type="subcellular location">
    <subcellularLocation>
        <location evidence="1 4">Cell outer membrane</location>
    </subcellularLocation>
</comment>
<protein>
    <submittedName>
        <fullName evidence="8">TonB-dependent receptor</fullName>
    </submittedName>
</protein>
<dbReference type="InterPro" id="IPR013784">
    <property type="entry name" value="Carb-bd-like_fold"/>
</dbReference>
<dbReference type="PANTHER" id="PTHR40980">
    <property type="entry name" value="PLUG DOMAIN-CONTAINING PROTEIN"/>
    <property type="match status" value="1"/>
</dbReference>
<evidence type="ECO:0000256" key="4">
    <source>
        <dbReference type="RuleBase" id="RU003357"/>
    </source>
</evidence>
<feature type="chain" id="PRO_5041992010" evidence="5">
    <location>
        <begin position="21"/>
        <end position="935"/>
    </location>
</feature>
<dbReference type="InterPro" id="IPR012910">
    <property type="entry name" value="Plug_dom"/>
</dbReference>
<dbReference type="RefSeq" id="WP_330930730.1">
    <property type="nucleotide sequence ID" value="NZ_CP119075.1"/>
</dbReference>
<keyword evidence="2 4" id="KW-0472">Membrane</keyword>
<dbReference type="NCBIfam" id="TIGR01782">
    <property type="entry name" value="TonB-Xanth-Caul"/>
    <property type="match status" value="1"/>
</dbReference>
<dbReference type="CDD" id="cd01347">
    <property type="entry name" value="ligand_gated_channel"/>
    <property type="match status" value="1"/>
</dbReference>
<dbReference type="EMBL" id="CP119075">
    <property type="protein sequence ID" value="WED64638.1"/>
    <property type="molecule type" value="Genomic_DNA"/>
</dbReference>
<dbReference type="InterPro" id="IPR000531">
    <property type="entry name" value="Beta-barrel_TonB"/>
</dbReference>
<dbReference type="InterPro" id="IPR036942">
    <property type="entry name" value="Beta-barrel_TonB_sf"/>
</dbReference>
<evidence type="ECO:0000256" key="1">
    <source>
        <dbReference type="ARBA" id="ARBA00004442"/>
    </source>
</evidence>
<dbReference type="SUPFAM" id="SSF56935">
    <property type="entry name" value="Porins"/>
    <property type="match status" value="1"/>
</dbReference>
<keyword evidence="8" id="KW-0675">Receptor</keyword>
<dbReference type="InterPro" id="IPR037066">
    <property type="entry name" value="Plug_dom_sf"/>
</dbReference>
<name>A0AAF0CMU2_9BACT</name>
<dbReference type="Gene3D" id="2.40.170.20">
    <property type="entry name" value="TonB-dependent receptor, beta-barrel domain"/>
    <property type="match status" value="1"/>
</dbReference>
<evidence type="ECO:0000313" key="9">
    <source>
        <dbReference type="Proteomes" id="UP001218638"/>
    </source>
</evidence>
<evidence type="ECO:0000256" key="5">
    <source>
        <dbReference type="SAM" id="SignalP"/>
    </source>
</evidence>
<dbReference type="AlphaFoldDB" id="A0AAF0CMU2"/>
<accession>A0AAF0CMU2</accession>
<sequence>MKRVLLTLTLALGTVASLFAQSAGVLSGRVTDVATNLALGGVRVKVDGTAHETYTLSNGSYSIAALEPGTYTVSFSYVGYDGVSETAAVAPTGITRLDMQFGENAIEMDAFVIEGAMVGTARAINQQRAAATLSNIVASDEIGGFADQNAAEALQRIPGVSLYRDQGEGRYIVLRGLNFNFTSVKVNGGSFAGADLGDRATALDVVPTDALASIEVTKVPTPDMDGEGLGGRVNIKTKSAFDSDGVDANFRAQGQYSALTGEYSPKINGMFSTRFGDDNQFGFLIAPTWQVRSFGSVNVETGGDWTDEESPQDGEDYYFIEELQYRDYIVERERYGVNLALEAKPDDASYYYLRAGYNNFTDTEDRHRTVIALEDGDIDALNGSGATVTSEEDDGEYEKMYSRELRMREKEQEVFSVVTGLEKRLGLWELKAQLGYTLGREQRPDEISVAYEPTDEFAKTFTYTVNTPYDVTLAQTAGPSILDAGSYEFDKMEVANESGDEEEFDLGVDIRRDLETSFPAFVKFGGLHRSKEKTSEVELWEYEDGPAIIQSLSGANIGAGDYPFLAVPRISPDAFRDAYYNQVGSFDSERNFEDSEFDDWVINEDVTAAYLMASGTFNRLNVIAGSRVERTKFDTTGRQITFDEDGDPVGSTPISASRSYTNWLPGVFLRYDLSDQLVLRASWSNSIARPSFGDSAFRRNVNNEDEEVTVGNPFLEELKGTNWDASVEYYLPSLGMLSASVFKKEIENFAYETEIAADPTYPGYEITSFENGSEGDITGLELAYQQQFRFLPGAFSGLGFMANATFLDSDATYPTRPGEQIPFVGQSNTTANFALTYDKGPLFARLAMNYRTARLREDETIGGDVTEDLYVDDFAQLDLTVRYELNDNWELFGEWINITDEPFRVYLDSDNGQGKRLGQIEIYDWSANFGVRWKL</sequence>
<keyword evidence="3" id="KW-0998">Cell outer membrane</keyword>
<organism evidence="8 9">
    <name type="scientific">Synoicihabitans lomoniglobus</name>
    <dbReference type="NCBI Taxonomy" id="2909285"/>
    <lineage>
        <taxon>Bacteria</taxon>
        <taxon>Pseudomonadati</taxon>
        <taxon>Verrucomicrobiota</taxon>
        <taxon>Opitutia</taxon>
        <taxon>Opitutales</taxon>
        <taxon>Opitutaceae</taxon>
        <taxon>Synoicihabitans</taxon>
    </lineage>
</organism>
<keyword evidence="5" id="KW-0732">Signal</keyword>
<evidence type="ECO:0000313" key="8">
    <source>
        <dbReference type="EMBL" id="WED64638.1"/>
    </source>
</evidence>
<dbReference type="Gene3D" id="2.60.40.1120">
    <property type="entry name" value="Carboxypeptidase-like, regulatory domain"/>
    <property type="match status" value="1"/>
</dbReference>
<dbReference type="KEGG" id="slom:PXH66_20030"/>
<evidence type="ECO:0000256" key="2">
    <source>
        <dbReference type="ARBA" id="ARBA00023136"/>
    </source>
</evidence>
<keyword evidence="4" id="KW-0798">TonB box</keyword>
<dbReference type="SUPFAM" id="SSF49452">
    <property type="entry name" value="Starch-binding domain-like"/>
    <property type="match status" value="1"/>
</dbReference>
<feature type="signal peptide" evidence="5">
    <location>
        <begin position="1"/>
        <end position="20"/>
    </location>
</feature>
<gene>
    <name evidence="8" type="ORF">PXH66_20030</name>
</gene>
<proteinExistence type="inferred from homology"/>
<dbReference type="PANTHER" id="PTHR40980:SF4">
    <property type="entry name" value="TONB-DEPENDENT RECEPTOR-LIKE BETA-BARREL DOMAIN-CONTAINING PROTEIN"/>
    <property type="match status" value="1"/>
</dbReference>
<dbReference type="InterPro" id="IPR010104">
    <property type="entry name" value="TonB_rcpt_bac"/>
</dbReference>
<dbReference type="Pfam" id="PF00593">
    <property type="entry name" value="TonB_dep_Rec_b-barrel"/>
    <property type="match status" value="1"/>
</dbReference>
<dbReference type="GO" id="GO:0030246">
    <property type="term" value="F:carbohydrate binding"/>
    <property type="evidence" value="ECO:0007669"/>
    <property type="project" value="InterPro"/>
</dbReference>
<reference evidence="8" key="1">
    <citation type="submission" date="2023-03" db="EMBL/GenBank/DDBJ databases">
        <title>Lomoglobus Profundus gen. nov., sp. nov., a novel member of the phylum Verrucomicrobia, isolated from deep-marine sediment of South China Sea.</title>
        <authorList>
            <person name="Ahmad T."/>
            <person name="Ishaq S.E."/>
            <person name="Wang F."/>
        </authorList>
    </citation>
    <scope>NUCLEOTIDE SEQUENCE</scope>
    <source>
        <strain evidence="8">LMO-M01</strain>
    </source>
</reference>
<comment type="similarity">
    <text evidence="4">Belongs to the TonB-dependent receptor family.</text>
</comment>
<keyword evidence="9" id="KW-1185">Reference proteome</keyword>
<feature type="domain" description="TonB-dependent receptor plug" evidence="7">
    <location>
        <begin position="133"/>
        <end position="231"/>
    </location>
</feature>
<dbReference type="GO" id="GO:0009279">
    <property type="term" value="C:cell outer membrane"/>
    <property type="evidence" value="ECO:0007669"/>
    <property type="project" value="UniProtKB-SubCell"/>
</dbReference>
<dbReference type="Proteomes" id="UP001218638">
    <property type="component" value="Chromosome"/>
</dbReference>
<evidence type="ECO:0000259" key="6">
    <source>
        <dbReference type="Pfam" id="PF00593"/>
    </source>
</evidence>
<dbReference type="Pfam" id="PF07715">
    <property type="entry name" value="Plug"/>
    <property type="match status" value="1"/>
</dbReference>
<dbReference type="Pfam" id="PF13715">
    <property type="entry name" value="CarbopepD_reg_2"/>
    <property type="match status" value="1"/>
</dbReference>